<evidence type="ECO:0000256" key="9">
    <source>
        <dbReference type="ARBA" id="ARBA00022842"/>
    </source>
</evidence>
<dbReference type="InterPro" id="IPR012337">
    <property type="entry name" value="RNaseH-like_sf"/>
</dbReference>
<dbReference type="GO" id="GO:0003676">
    <property type="term" value="F:nucleic acid binding"/>
    <property type="evidence" value="ECO:0007669"/>
    <property type="project" value="InterPro"/>
</dbReference>
<protein>
    <recommendedName>
        <fullName evidence="4">ribonuclease H</fullName>
        <ecNumber evidence="4">3.1.26.4</ecNumber>
    </recommendedName>
</protein>
<keyword evidence="9" id="KW-0460">Magnesium</keyword>
<keyword evidence="8" id="KW-0378">Hydrolase</keyword>
<dbReference type="InterPro" id="IPR002156">
    <property type="entry name" value="RNaseH_domain"/>
</dbReference>
<comment type="caution">
    <text evidence="12">The sequence shown here is derived from an EMBL/GenBank/DDBJ whole genome shotgun (WGS) entry which is preliminary data.</text>
</comment>
<name>A0A8S1H5R9_9PELO</name>
<dbReference type="Gene3D" id="3.40.970.10">
    <property type="entry name" value="Ribonuclease H1, N-terminal domain"/>
    <property type="match status" value="1"/>
</dbReference>
<dbReference type="EC" id="3.1.26.4" evidence="4"/>
<dbReference type="FunFam" id="3.40.970.10:FF:000001">
    <property type="entry name" value="Ribonuclease H1"/>
    <property type="match status" value="1"/>
</dbReference>
<evidence type="ECO:0000259" key="11">
    <source>
        <dbReference type="PROSITE" id="PS50879"/>
    </source>
</evidence>
<dbReference type="Pfam" id="PF01693">
    <property type="entry name" value="Cauli_VI"/>
    <property type="match status" value="1"/>
</dbReference>
<dbReference type="SUPFAM" id="SSF53098">
    <property type="entry name" value="Ribonuclease H-like"/>
    <property type="match status" value="1"/>
</dbReference>
<evidence type="ECO:0000256" key="1">
    <source>
        <dbReference type="ARBA" id="ARBA00000077"/>
    </source>
</evidence>
<keyword evidence="7" id="KW-0255">Endonuclease</keyword>
<reference evidence="12" key="1">
    <citation type="submission" date="2020-10" db="EMBL/GenBank/DDBJ databases">
        <authorList>
            <person name="Kikuchi T."/>
        </authorList>
    </citation>
    <scope>NUCLEOTIDE SEQUENCE</scope>
    <source>
        <strain evidence="12">NKZ352</strain>
    </source>
</reference>
<dbReference type="InterPro" id="IPR009027">
    <property type="entry name" value="Ribosomal_bL9/RNase_H1_N"/>
</dbReference>
<evidence type="ECO:0000313" key="13">
    <source>
        <dbReference type="Proteomes" id="UP000835052"/>
    </source>
</evidence>
<dbReference type="OrthoDB" id="90239at2759"/>
<dbReference type="PROSITE" id="PS50879">
    <property type="entry name" value="RNASE_H_1"/>
    <property type="match status" value="1"/>
</dbReference>
<evidence type="ECO:0000256" key="7">
    <source>
        <dbReference type="ARBA" id="ARBA00022759"/>
    </source>
</evidence>
<feature type="region of interest" description="Disordered" evidence="10">
    <location>
        <begin position="57"/>
        <end position="93"/>
    </location>
</feature>
<dbReference type="Gene3D" id="3.30.420.10">
    <property type="entry name" value="Ribonuclease H-like superfamily/Ribonuclease H"/>
    <property type="match status" value="1"/>
</dbReference>
<evidence type="ECO:0000256" key="2">
    <source>
        <dbReference type="ARBA" id="ARBA00001946"/>
    </source>
</evidence>
<dbReference type="EMBL" id="CAJGYM010000014">
    <property type="protein sequence ID" value="CAD6190118.1"/>
    <property type="molecule type" value="Genomic_DNA"/>
</dbReference>
<dbReference type="CDD" id="cd09280">
    <property type="entry name" value="RNase_HI_eukaryote_like"/>
    <property type="match status" value="1"/>
</dbReference>
<evidence type="ECO:0000256" key="6">
    <source>
        <dbReference type="ARBA" id="ARBA00022723"/>
    </source>
</evidence>
<feature type="compositionally biased region" description="Low complexity" evidence="10">
    <location>
        <begin position="58"/>
        <end position="69"/>
    </location>
</feature>
<evidence type="ECO:0000256" key="10">
    <source>
        <dbReference type="SAM" id="MobiDB-lite"/>
    </source>
</evidence>
<dbReference type="PANTHER" id="PTHR10642:SF26">
    <property type="entry name" value="RIBONUCLEASE H1"/>
    <property type="match status" value="1"/>
</dbReference>
<dbReference type="GO" id="GO:0043137">
    <property type="term" value="P:DNA replication, removal of RNA primer"/>
    <property type="evidence" value="ECO:0007669"/>
    <property type="project" value="TreeGrafter"/>
</dbReference>
<evidence type="ECO:0000313" key="12">
    <source>
        <dbReference type="EMBL" id="CAD6190118.1"/>
    </source>
</evidence>
<evidence type="ECO:0000256" key="4">
    <source>
        <dbReference type="ARBA" id="ARBA00012180"/>
    </source>
</evidence>
<keyword evidence="6" id="KW-0479">Metal-binding</keyword>
<sequence length="444" mass="49107">MAKGGYYAVARGRNVGVYRTWPECQSQVNGFNNARFKKFDTEAEALRFIAENGGTGASVSFSTSSPSESRGPKPGQKRKLPASDLVPQPKKPTPSVCFEDAKVVYTDGACSNNGKGHAKAGWGIYWGDNHEWNAFGAVHGPATNNRGELLAVQKALETAEINEMDKLVIRTDSNLLIKSMEQFMKKWKKNGWKTTSGEPVKNQDLLTSIDDLTKKVKVKFEHVRGHSGVEGNEKADGLLSSVASGSSDESVKTALKWLVEAAKNRPTTSKELSILRNQRKWGSASTVRVAGLAPFKTVSTGKPAKTFTPFVVIRWPEHSDRNMNIILRNSPEMNPYCAEVKAVYYGMVQSVYYGVDHLRILMGNKIVVDVGNGKYKANKQKEIFDVIQKWTATTSTKSSLKVKLQHFTDAKDKIIFSCPTVMNEDQFMKKFQPQVEILGSPASQ</sequence>
<keyword evidence="5" id="KW-0540">Nuclease</keyword>
<comment type="similarity">
    <text evidence="3">Belongs to the RNase H family.</text>
</comment>
<evidence type="ECO:0000256" key="8">
    <source>
        <dbReference type="ARBA" id="ARBA00022801"/>
    </source>
</evidence>
<dbReference type="InterPro" id="IPR050092">
    <property type="entry name" value="RNase_H"/>
</dbReference>
<dbReference type="PANTHER" id="PTHR10642">
    <property type="entry name" value="RIBONUCLEASE H1"/>
    <property type="match status" value="1"/>
</dbReference>
<accession>A0A8S1H5R9</accession>
<dbReference type="AlphaFoldDB" id="A0A8S1H5R9"/>
<dbReference type="Proteomes" id="UP000835052">
    <property type="component" value="Unassembled WGS sequence"/>
</dbReference>
<keyword evidence="13" id="KW-1185">Reference proteome</keyword>
<dbReference type="Pfam" id="PF00075">
    <property type="entry name" value="RNase_H"/>
    <property type="match status" value="1"/>
</dbReference>
<dbReference type="SUPFAM" id="SSF55658">
    <property type="entry name" value="L9 N-domain-like"/>
    <property type="match status" value="1"/>
</dbReference>
<dbReference type="GO" id="GO:0004523">
    <property type="term" value="F:RNA-DNA hybrid ribonuclease activity"/>
    <property type="evidence" value="ECO:0007669"/>
    <property type="project" value="UniProtKB-EC"/>
</dbReference>
<comment type="catalytic activity">
    <reaction evidence="1">
        <text>Endonucleolytic cleavage to 5'-phosphomonoester.</text>
        <dbReference type="EC" id="3.1.26.4"/>
    </reaction>
</comment>
<gene>
    <name evidence="12" type="ORF">CAUJ_LOCUS6037</name>
</gene>
<organism evidence="12 13">
    <name type="scientific">Caenorhabditis auriculariae</name>
    <dbReference type="NCBI Taxonomy" id="2777116"/>
    <lineage>
        <taxon>Eukaryota</taxon>
        <taxon>Metazoa</taxon>
        <taxon>Ecdysozoa</taxon>
        <taxon>Nematoda</taxon>
        <taxon>Chromadorea</taxon>
        <taxon>Rhabditida</taxon>
        <taxon>Rhabditina</taxon>
        <taxon>Rhabditomorpha</taxon>
        <taxon>Rhabditoidea</taxon>
        <taxon>Rhabditidae</taxon>
        <taxon>Peloderinae</taxon>
        <taxon>Caenorhabditis</taxon>
    </lineage>
</organism>
<comment type="cofactor">
    <cofactor evidence="2">
        <name>Mg(2+)</name>
        <dbReference type="ChEBI" id="CHEBI:18420"/>
    </cofactor>
</comment>
<evidence type="ECO:0000256" key="3">
    <source>
        <dbReference type="ARBA" id="ARBA00005300"/>
    </source>
</evidence>
<dbReference type="InterPro" id="IPR036397">
    <property type="entry name" value="RNaseH_sf"/>
</dbReference>
<feature type="domain" description="RNase H type-1" evidence="11">
    <location>
        <begin position="98"/>
        <end position="244"/>
    </location>
</feature>
<dbReference type="InterPro" id="IPR011320">
    <property type="entry name" value="RNase_H1_N"/>
</dbReference>
<evidence type="ECO:0000256" key="5">
    <source>
        <dbReference type="ARBA" id="ARBA00022722"/>
    </source>
</evidence>
<proteinExistence type="inferred from homology"/>
<dbReference type="InterPro" id="IPR037056">
    <property type="entry name" value="RNase_H1_N_sf"/>
</dbReference>
<dbReference type="GO" id="GO:0046872">
    <property type="term" value="F:metal ion binding"/>
    <property type="evidence" value="ECO:0007669"/>
    <property type="project" value="UniProtKB-KW"/>
</dbReference>